<dbReference type="InterPro" id="IPR058240">
    <property type="entry name" value="rSAM_sf"/>
</dbReference>
<reference evidence="9" key="1">
    <citation type="submission" date="2023-07" db="EMBL/GenBank/DDBJ databases">
        <authorList>
            <person name="Colorado M.A."/>
            <person name="Villamil L.M."/>
            <person name="Melo J.F."/>
            <person name="Rodriguez J.A."/>
            <person name="Ruiz R.Y."/>
        </authorList>
    </citation>
    <scope>NUCLEOTIDE SEQUENCE [LARGE SCALE GENOMIC DNA]</scope>
    <source>
        <strain evidence="9">C33</strain>
    </source>
</reference>
<gene>
    <name evidence="8" type="primary">hydG</name>
    <name evidence="8" type="ORF">RFV38_00755</name>
</gene>
<evidence type="ECO:0000256" key="2">
    <source>
        <dbReference type="ARBA" id="ARBA00022485"/>
    </source>
</evidence>
<sequence>MEEKINFIDQEYIEGLLSESRLTDYEEIERILNKAQNKQGLTHKEVASLLEIKDESQKKRLYEIAGELKKSIYGNRIVVFAPLYVSDYCVNNCTYCGYKRDNTFSRKRLTRDQIQNEVKLLEKMGHKRLALELGEDPVNAPIEYTLDAIDAVYTTKFENGSIRRINVNIAATTVENYKKLKEAEIGTYILFQETYHKPTYERVHPKSLKGNYEYHLTAFNRAMEGGIDDVGAGVLFGLADYKYEIIALMLHNEYLEKNYGVGFHTISVPRIKKAEGMSLDEYPHQIDDDTFRNIVAIIRLAVPFTGMILSTRETAELRKELIKYGISQISAGSSADVGGYTDREEGKTQTQFELSDHRTPLEVLKELLDQDCIPSYCTACYRMGRTGDRFMQLAKTGNIQNVCLPNALLTLMEYAMDYGDVELTEKVEKVISKEVENIKREDIKKLTLEKLEKIKLGERDLYL</sequence>
<dbReference type="InterPro" id="IPR007197">
    <property type="entry name" value="rSAM"/>
</dbReference>
<keyword evidence="3" id="KW-0949">S-adenosyl-L-methionine</keyword>
<dbReference type="Pfam" id="PF04055">
    <property type="entry name" value="Radical_SAM"/>
    <property type="match status" value="1"/>
</dbReference>
<dbReference type="PANTHER" id="PTHR43583">
    <property type="entry name" value="2-IMINOACETATE SYNTHASE"/>
    <property type="match status" value="1"/>
</dbReference>
<keyword evidence="9" id="KW-1185">Reference proteome</keyword>
<dbReference type="Gene3D" id="3.20.20.70">
    <property type="entry name" value="Aldolase class I"/>
    <property type="match status" value="1"/>
</dbReference>
<proteinExistence type="predicted"/>
<dbReference type="SFLD" id="SFLDG01081">
    <property type="entry name" value="cleavage_of_the_Ca-Cb_bond_in"/>
    <property type="match status" value="1"/>
</dbReference>
<dbReference type="PROSITE" id="PS51918">
    <property type="entry name" value="RADICAL_SAM"/>
    <property type="match status" value="1"/>
</dbReference>
<accession>A0ABU4W674</accession>
<evidence type="ECO:0000256" key="5">
    <source>
        <dbReference type="ARBA" id="ARBA00023004"/>
    </source>
</evidence>
<evidence type="ECO:0000256" key="3">
    <source>
        <dbReference type="ARBA" id="ARBA00022691"/>
    </source>
</evidence>
<evidence type="ECO:0000313" key="8">
    <source>
        <dbReference type="EMBL" id="MDX8335040.1"/>
    </source>
</evidence>
<comment type="caution">
    <text evidence="8">The sequence shown here is derived from an EMBL/GenBank/DDBJ whole genome shotgun (WGS) entry which is preliminary data.</text>
</comment>
<dbReference type="PANTHER" id="PTHR43583:SF2">
    <property type="entry name" value="THIAZOLE BIOSYNTHESIS PROTEIN"/>
    <property type="match status" value="1"/>
</dbReference>
<dbReference type="NCBIfam" id="TIGR03955">
    <property type="entry name" value="rSAM_HydG"/>
    <property type="match status" value="1"/>
</dbReference>
<keyword evidence="5" id="KW-0408">Iron</keyword>
<dbReference type="EMBL" id="JAVIKH010000001">
    <property type="protein sequence ID" value="MDX8335040.1"/>
    <property type="molecule type" value="Genomic_DNA"/>
</dbReference>
<dbReference type="CDD" id="cd01335">
    <property type="entry name" value="Radical_SAM"/>
    <property type="match status" value="1"/>
</dbReference>
<evidence type="ECO:0000313" key="9">
    <source>
        <dbReference type="Proteomes" id="UP001279681"/>
    </source>
</evidence>
<dbReference type="SUPFAM" id="SSF102114">
    <property type="entry name" value="Radical SAM enzymes"/>
    <property type="match status" value="1"/>
</dbReference>
<dbReference type="InterPro" id="IPR034428">
    <property type="entry name" value="ThiH/NoCL/HydG-like"/>
</dbReference>
<dbReference type="SFLD" id="SFLDF00319">
    <property type="entry name" value="Fe_hydrogenase_maturase_(HydG"/>
    <property type="match status" value="1"/>
</dbReference>
<keyword evidence="6" id="KW-0411">Iron-sulfur</keyword>
<evidence type="ECO:0000256" key="4">
    <source>
        <dbReference type="ARBA" id="ARBA00022723"/>
    </source>
</evidence>
<comment type="cofactor">
    <cofactor evidence="1">
        <name>[4Fe-4S] cluster</name>
        <dbReference type="ChEBI" id="CHEBI:49883"/>
    </cofactor>
</comment>
<dbReference type="Proteomes" id="UP001279681">
    <property type="component" value="Unassembled WGS sequence"/>
</dbReference>
<evidence type="ECO:0000256" key="1">
    <source>
        <dbReference type="ARBA" id="ARBA00001966"/>
    </source>
</evidence>
<dbReference type="RefSeq" id="WP_320312453.1">
    <property type="nucleotide sequence ID" value="NZ_JAVIKH010000001.1"/>
</dbReference>
<dbReference type="Pfam" id="PF06968">
    <property type="entry name" value="BATS"/>
    <property type="match status" value="1"/>
</dbReference>
<evidence type="ECO:0000259" key="7">
    <source>
        <dbReference type="PROSITE" id="PS51918"/>
    </source>
</evidence>
<dbReference type="SMART" id="SM00876">
    <property type="entry name" value="BATS"/>
    <property type="match status" value="1"/>
</dbReference>
<dbReference type="InterPro" id="IPR013785">
    <property type="entry name" value="Aldolase_TIM"/>
</dbReference>
<protein>
    <submittedName>
        <fullName evidence="8">[FeFe] hydrogenase H-cluster radical SAM maturase HydG</fullName>
    </submittedName>
</protein>
<dbReference type="InterPro" id="IPR010722">
    <property type="entry name" value="BATS_dom"/>
</dbReference>
<keyword evidence="4" id="KW-0479">Metal-binding</keyword>
<dbReference type="SFLD" id="SFLDG01060">
    <property type="entry name" value="BATS_domain_containing"/>
    <property type="match status" value="1"/>
</dbReference>
<evidence type="ECO:0000256" key="6">
    <source>
        <dbReference type="ARBA" id="ARBA00023014"/>
    </source>
</evidence>
<organism evidence="8 9">
    <name type="scientific">Candidatus Cetobacterium colombiensis</name>
    <dbReference type="NCBI Taxonomy" id="3073100"/>
    <lineage>
        <taxon>Bacteria</taxon>
        <taxon>Fusobacteriati</taxon>
        <taxon>Fusobacteriota</taxon>
        <taxon>Fusobacteriia</taxon>
        <taxon>Fusobacteriales</taxon>
        <taxon>Fusobacteriaceae</taxon>
        <taxon>Cetobacterium</taxon>
    </lineage>
</organism>
<feature type="domain" description="Radical SAM core" evidence="7">
    <location>
        <begin position="73"/>
        <end position="305"/>
    </location>
</feature>
<name>A0ABU4W674_9FUSO</name>
<dbReference type="SFLD" id="SFLDS00029">
    <property type="entry name" value="Radical_SAM"/>
    <property type="match status" value="1"/>
</dbReference>
<dbReference type="InterPro" id="IPR024007">
    <property type="entry name" value="FeFe-hyd_mat_HydG"/>
</dbReference>
<keyword evidence="2" id="KW-0004">4Fe-4S</keyword>